<organism evidence="1 2">
    <name type="scientific">Meloidogyne incognita</name>
    <name type="common">Southern root-knot nematode worm</name>
    <name type="synonym">Oxyuris incognita</name>
    <dbReference type="NCBI Taxonomy" id="6306"/>
    <lineage>
        <taxon>Eukaryota</taxon>
        <taxon>Metazoa</taxon>
        <taxon>Ecdysozoa</taxon>
        <taxon>Nematoda</taxon>
        <taxon>Chromadorea</taxon>
        <taxon>Rhabditida</taxon>
        <taxon>Tylenchina</taxon>
        <taxon>Tylenchomorpha</taxon>
        <taxon>Tylenchoidea</taxon>
        <taxon>Meloidogynidae</taxon>
        <taxon>Meloidogyninae</taxon>
        <taxon>Meloidogyne</taxon>
        <taxon>Meloidogyne incognita group</taxon>
    </lineage>
</organism>
<dbReference type="WBParaSite" id="Minc3s03901g35098">
    <property type="protein sequence ID" value="Minc3s03901g35098"/>
    <property type="gene ID" value="Minc3s03901g35098"/>
</dbReference>
<protein>
    <submittedName>
        <fullName evidence="2">Uncharacterized protein</fullName>
    </submittedName>
</protein>
<accession>A0A914N4D2</accession>
<dbReference type="Proteomes" id="UP000887563">
    <property type="component" value="Unplaced"/>
</dbReference>
<name>A0A914N4D2_MELIC</name>
<evidence type="ECO:0000313" key="1">
    <source>
        <dbReference type="Proteomes" id="UP000887563"/>
    </source>
</evidence>
<evidence type="ECO:0000313" key="2">
    <source>
        <dbReference type="WBParaSite" id="Minc3s03901g35098"/>
    </source>
</evidence>
<dbReference type="AlphaFoldDB" id="A0A914N4D2"/>
<keyword evidence="1" id="KW-1185">Reference proteome</keyword>
<reference evidence="2" key="1">
    <citation type="submission" date="2022-11" db="UniProtKB">
        <authorList>
            <consortium name="WormBaseParasite"/>
        </authorList>
    </citation>
    <scope>IDENTIFICATION</scope>
</reference>
<sequence>MNYSGDGVHWRRLLRNTTLTPLDTIRSQNVFINNRENAAAYPKLLLQNQPAPLNQQ</sequence>
<proteinExistence type="predicted"/>